<proteinExistence type="predicted"/>
<name>A0A0E9PJP5_ANGAN</name>
<protein>
    <submittedName>
        <fullName evidence="1">Uncharacterized protein</fullName>
    </submittedName>
</protein>
<dbReference type="EMBL" id="GBXM01103736">
    <property type="protein sequence ID" value="JAH04841.1"/>
    <property type="molecule type" value="Transcribed_RNA"/>
</dbReference>
<evidence type="ECO:0000313" key="1">
    <source>
        <dbReference type="EMBL" id="JAH04841.1"/>
    </source>
</evidence>
<dbReference type="AlphaFoldDB" id="A0A0E9PJP5"/>
<sequence>MYKDGNRAWRVDCGPEIDIGLQGRLVVASVGLRGTRALRRQSSTGKWFI</sequence>
<accession>A0A0E9PJP5</accession>
<organism evidence="1">
    <name type="scientific">Anguilla anguilla</name>
    <name type="common">European freshwater eel</name>
    <name type="synonym">Muraena anguilla</name>
    <dbReference type="NCBI Taxonomy" id="7936"/>
    <lineage>
        <taxon>Eukaryota</taxon>
        <taxon>Metazoa</taxon>
        <taxon>Chordata</taxon>
        <taxon>Craniata</taxon>
        <taxon>Vertebrata</taxon>
        <taxon>Euteleostomi</taxon>
        <taxon>Actinopterygii</taxon>
        <taxon>Neopterygii</taxon>
        <taxon>Teleostei</taxon>
        <taxon>Anguilliformes</taxon>
        <taxon>Anguillidae</taxon>
        <taxon>Anguilla</taxon>
    </lineage>
</organism>
<reference evidence="1" key="2">
    <citation type="journal article" date="2015" name="Fish Shellfish Immunol.">
        <title>Early steps in the European eel (Anguilla anguilla)-Vibrio vulnificus interaction in the gills: Role of the RtxA13 toxin.</title>
        <authorList>
            <person name="Callol A."/>
            <person name="Pajuelo D."/>
            <person name="Ebbesson L."/>
            <person name="Teles M."/>
            <person name="MacKenzie S."/>
            <person name="Amaro C."/>
        </authorList>
    </citation>
    <scope>NUCLEOTIDE SEQUENCE</scope>
</reference>
<reference evidence="1" key="1">
    <citation type="submission" date="2014-11" db="EMBL/GenBank/DDBJ databases">
        <authorList>
            <person name="Amaro Gonzalez C."/>
        </authorList>
    </citation>
    <scope>NUCLEOTIDE SEQUENCE</scope>
</reference>